<evidence type="ECO:0000256" key="2">
    <source>
        <dbReference type="ARBA" id="ARBA00022450"/>
    </source>
</evidence>
<dbReference type="Gene3D" id="1.10.1200.10">
    <property type="entry name" value="ACP-like"/>
    <property type="match status" value="1"/>
</dbReference>
<dbReference type="SMART" id="SM00823">
    <property type="entry name" value="PKS_PP"/>
    <property type="match status" value="1"/>
</dbReference>
<dbReference type="CDD" id="cd19543">
    <property type="entry name" value="DCL_NRPS"/>
    <property type="match status" value="1"/>
</dbReference>
<dbReference type="Gene3D" id="2.30.38.10">
    <property type="entry name" value="Luciferase, Domain 3"/>
    <property type="match status" value="1"/>
</dbReference>
<dbReference type="InterPro" id="IPR036736">
    <property type="entry name" value="ACP-like_sf"/>
</dbReference>
<dbReference type="SUPFAM" id="SSF52777">
    <property type="entry name" value="CoA-dependent acyltransferases"/>
    <property type="match status" value="4"/>
</dbReference>
<accession>A0A841BNN6</accession>
<keyword evidence="7" id="KW-1185">Reference proteome</keyword>
<dbReference type="InterPro" id="IPR020806">
    <property type="entry name" value="PKS_PP-bd"/>
</dbReference>
<evidence type="ECO:0000256" key="1">
    <source>
        <dbReference type="ARBA" id="ARBA00001957"/>
    </source>
</evidence>
<keyword evidence="3" id="KW-0597">Phosphoprotein</keyword>
<dbReference type="InterPro" id="IPR023213">
    <property type="entry name" value="CAT-like_dom_sf"/>
</dbReference>
<dbReference type="Pfam" id="PF13193">
    <property type="entry name" value="AMP-binding_C"/>
    <property type="match status" value="1"/>
</dbReference>
<dbReference type="InterPro" id="IPR010071">
    <property type="entry name" value="AA_adenyl_dom"/>
</dbReference>
<dbReference type="GO" id="GO:0005829">
    <property type="term" value="C:cytosol"/>
    <property type="evidence" value="ECO:0007669"/>
    <property type="project" value="TreeGrafter"/>
</dbReference>
<organism evidence="6 7">
    <name type="scientific">Allocatelliglobosispora scoriae</name>
    <dbReference type="NCBI Taxonomy" id="643052"/>
    <lineage>
        <taxon>Bacteria</taxon>
        <taxon>Bacillati</taxon>
        <taxon>Actinomycetota</taxon>
        <taxon>Actinomycetes</taxon>
        <taxon>Micromonosporales</taxon>
        <taxon>Micromonosporaceae</taxon>
        <taxon>Allocatelliglobosispora</taxon>
    </lineage>
</organism>
<feature type="region of interest" description="Disordered" evidence="4">
    <location>
        <begin position="925"/>
        <end position="952"/>
    </location>
</feature>
<feature type="region of interest" description="Disordered" evidence="4">
    <location>
        <begin position="1910"/>
        <end position="1952"/>
    </location>
</feature>
<dbReference type="InterPro" id="IPR020845">
    <property type="entry name" value="AMP-binding_CS"/>
</dbReference>
<dbReference type="InterPro" id="IPR009081">
    <property type="entry name" value="PP-bd_ACP"/>
</dbReference>
<feature type="compositionally biased region" description="Basic residues" evidence="4">
    <location>
        <begin position="1931"/>
        <end position="1952"/>
    </location>
</feature>
<dbReference type="RefSeq" id="WP_221469819.1">
    <property type="nucleotide sequence ID" value="NZ_JACHMN010000002.1"/>
</dbReference>
<feature type="compositionally biased region" description="Basic residues" evidence="4">
    <location>
        <begin position="1910"/>
        <end position="1919"/>
    </location>
</feature>
<evidence type="ECO:0000313" key="6">
    <source>
        <dbReference type="EMBL" id="MBB5868352.1"/>
    </source>
</evidence>
<feature type="region of interest" description="Disordered" evidence="4">
    <location>
        <begin position="437"/>
        <end position="459"/>
    </location>
</feature>
<dbReference type="NCBIfam" id="TIGR01733">
    <property type="entry name" value="AA-adenyl-dom"/>
    <property type="match status" value="1"/>
</dbReference>
<comment type="cofactor">
    <cofactor evidence="1">
        <name>pantetheine 4'-phosphate</name>
        <dbReference type="ChEBI" id="CHEBI:47942"/>
    </cofactor>
</comment>
<comment type="caution">
    <text evidence="6">The sequence shown here is derived from an EMBL/GenBank/DDBJ whole genome shotgun (WGS) entry which is preliminary data.</text>
</comment>
<protein>
    <submittedName>
        <fullName evidence="6">Amino acid adenylation domain-containing protein</fullName>
    </submittedName>
</protein>
<evidence type="ECO:0000256" key="4">
    <source>
        <dbReference type="SAM" id="MobiDB-lite"/>
    </source>
</evidence>
<dbReference type="GO" id="GO:0044550">
    <property type="term" value="P:secondary metabolite biosynthetic process"/>
    <property type="evidence" value="ECO:0007669"/>
    <property type="project" value="TreeGrafter"/>
</dbReference>
<dbReference type="GO" id="GO:0043041">
    <property type="term" value="P:amino acid activation for nonribosomal peptide biosynthetic process"/>
    <property type="evidence" value="ECO:0007669"/>
    <property type="project" value="TreeGrafter"/>
</dbReference>
<dbReference type="InterPro" id="IPR025110">
    <property type="entry name" value="AMP-bd_C"/>
</dbReference>
<gene>
    <name evidence="6" type="ORF">F4553_001731</name>
</gene>
<name>A0A841BNN6_9ACTN</name>
<dbReference type="EMBL" id="JACHMN010000002">
    <property type="protein sequence ID" value="MBB5868352.1"/>
    <property type="molecule type" value="Genomic_DNA"/>
</dbReference>
<dbReference type="PANTHER" id="PTHR45527">
    <property type="entry name" value="NONRIBOSOMAL PEPTIDE SYNTHETASE"/>
    <property type="match status" value="1"/>
</dbReference>
<feature type="compositionally biased region" description="Low complexity" evidence="4">
    <location>
        <begin position="925"/>
        <end position="949"/>
    </location>
</feature>
<dbReference type="InterPro" id="IPR001242">
    <property type="entry name" value="Condensation_dom"/>
</dbReference>
<dbReference type="CDD" id="cd19540">
    <property type="entry name" value="LCL_NRPS-like"/>
    <property type="match status" value="1"/>
</dbReference>
<dbReference type="FunFam" id="2.30.38.10:FF:000001">
    <property type="entry name" value="Non-ribosomal peptide synthetase PvdI"/>
    <property type="match status" value="1"/>
</dbReference>
<feature type="domain" description="Carrier" evidence="5">
    <location>
        <begin position="1011"/>
        <end position="1086"/>
    </location>
</feature>
<sequence>MSKPGLQDILPLTPLQEGLLFHTLRDTAGPDVYTGQLTIDLAGSVDAEALRAAGQALLDRHPNLRLAFRQRATGQPVALVPRRVELPWRSLSPAPGEVADVLAAEMAQRFDPAKPPLLRMVLLRVGPDAYRLVVTHHHLLLDGWSMPLLITELLGLYAGHELAPVVDYRHYLSWLDAQDRTAATKAWQDALAGLDGPTLLAGEPAGPPTLPDRVVADLPADLTTRLVALGRRHGFTLNTLVQGAWGVLLGALTGRTDVVIGTTVAGRPPTLPGAESMIGLYINTIPVRVRVAPDEPITTVLGRLQSEQARLMDHHHLGLADIQRLAGTGDLFDTLTVFENYPLGGGYTEPIRGVTVTAAEVRDAAHYPVTLTARPGTRLHLDLEYRTDLIAPAAAGTLLARLRLVLESIAAEPHQAAGRIQILTPAERDQLLRAWNHGTNSSRVGPNEPTPQSRNSSRVGAKGTLVDLLAVQVAASPEAIALVCGSAEWSFAELDAWSNRLARLLLGDGVGADRLVALALPRSLMVPAIFAVLKSGAAYLPLDPDQPADRLSHTLTDAKPVLLITTAALSAFLPETTVPILLLDAEVTPAPQSEAPVTDAERARPLSAMDAAYVIYTSGSTGVPKGVVVPHRGVVNLFATHRAHLMEALPGKARVAHNASFVFDGSWEPLLWILDGHELHVLDEATYRDDVAMVAYLGDRNVDVVDVTPTYLRELVAAGLLDAGLRMLLVGGEAVDPGLWRRVCATPGLICHDLYGPTEASVDAYGWDGTDRSPYRLDGVRTYLLDTALRPVPVGVVGELYVAGAGLARGYLHRPGLSAERFVADPFSADGGRMYRTGDLARWTDAGALEFAGRADGQVKVRGFRIELGEIEAVLASHPAVAQAAVIVREDAPGLRRLVAYVVPAPDNTNSSRVAAKSGAAESGAAESGAAESGAAESGAADGLGSADSTNSSRVGAISGELRGFAAARLPDYMVPGAVVEVDSLPRTISGKLDHRALPAPEVGTVPGGRGARTPGEVVLCGLVAEVLGLTSVTVDDDIFALGAHSLLVMRLVSRVRAELGAELPIRAVFDTPTVAALAQLLGAAGAERPALTAGPRPQVLPLSFAQQRLWFLYRLEGPSPTYNIPIAWRLRGTLDAAALQAALGDLAARHEALRTVFPDRDGMPFQRILDPQPVTLLAEPIDEAELPHRLAAIAEHGFELDREPPLRAHLLAIGPDEHVLVVLLHHIAGDEWSDVPLRRDVAAAYAARAAGRAPGWPPLPVQYADYALWQRTLLGDRTDEGSLAARQLAFWTQTLAGLPEELALPTDRPRPPVAGFRGATIDFVIPDALLPNLRDLARETSTSMFMVVQAAVATLLTRLGAGTDIPLGTPVAGRGDAGLDDLVGFFVNTLVLRTDTSGNPAFRELLGRVRDTDLAAFDHQDIPFEHLVEALNPVRSLSRHPLFQVMVSYLTSDDRVADLPGLETGTEPVGQNVAMFDLSFDFFEDSAHARSGGVRGAIEFNTDLFDPASAQHLVDRLLRVLATVAAAPATPIHHIEIVGPAERHHILQAWNTPSASSSVGGNRLPDSGNSSRVGAKGTLVDLLAVQVAASPEAIALVCGSAEWSFAELDAWSNRLARLLLAQGVGPGGLVALALPRSLMVPAIFAVLKSGAAYLPLDPDQPADRLGHILADANPALVVTTAALSVLLPLSAAQSVPVDDPDTAAALSRHYDAPLATPALSSSDAAYVIYTSGSTGVPKGVVVPHRGVVNLFGTHQKHLMGALGGRARVAHNASFVFDGSWEPLIWVLDGHELHVLDEATYRDDAAMVSYVRDRNIDVVDVTPTYLRELVAAGLLDAGLRMLLVGGEAVDPGLWQRVCATPGLICHDLYGPTEASVDAYGWDGAERSPYRLGNVRTYLLDAVLQPVPARRRRRALRRRGGTGPGLPPPASPHRRALHRRSVQRERRAHVPHR</sequence>
<dbReference type="SUPFAM" id="SSF56801">
    <property type="entry name" value="Acetyl-CoA synthetase-like"/>
    <property type="match status" value="2"/>
</dbReference>
<dbReference type="Pfam" id="PF00550">
    <property type="entry name" value="PP-binding"/>
    <property type="match status" value="1"/>
</dbReference>
<evidence type="ECO:0000313" key="7">
    <source>
        <dbReference type="Proteomes" id="UP000587527"/>
    </source>
</evidence>
<dbReference type="Pfam" id="PF00501">
    <property type="entry name" value="AMP-binding"/>
    <property type="match status" value="2"/>
</dbReference>
<feature type="compositionally biased region" description="Polar residues" evidence="4">
    <location>
        <begin position="437"/>
        <end position="458"/>
    </location>
</feature>
<dbReference type="PROSITE" id="PS50075">
    <property type="entry name" value="CARRIER"/>
    <property type="match status" value="1"/>
</dbReference>
<dbReference type="Gene3D" id="3.40.50.980">
    <property type="match status" value="4"/>
</dbReference>
<dbReference type="Pfam" id="PF00668">
    <property type="entry name" value="Condensation"/>
    <property type="match status" value="2"/>
</dbReference>
<dbReference type="Gene3D" id="3.30.300.30">
    <property type="match status" value="1"/>
</dbReference>
<dbReference type="InterPro" id="IPR000873">
    <property type="entry name" value="AMP-dep_synth/lig_dom"/>
</dbReference>
<dbReference type="PROSITE" id="PS00012">
    <property type="entry name" value="PHOSPHOPANTETHEINE"/>
    <property type="match status" value="1"/>
</dbReference>
<proteinExistence type="predicted"/>
<dbReference type="Gene3D" id="3.30.559.30">
    <property type="entry name" value="Nonribosomal peptide synthetase, condensation domain"/>
    <property type="match status" value="2"/>
</dbReference>
<evidence type="ECO:0000259" key="5">
    <source>
        <dbReference type="PROSITE" id="PS50075"/>
    </source>
</evidence>
<dbReference type="PROSITE" id="PS00455">
    <property type="entry name" value="AMP_BINDING"/>
    <property type="match status" value="2"/>
</dbReference>
<reference evidence="6 7" key="1">
    <citation type="submission" date="2020-08" db="EMBL/GenBank/DDBJ databases">
        <title>Sequencing the genomes of 1000 actinobacteria strains.</title>
        <authorList>
            <person name="Klenk H.-P."/>
        </authorList>
    </citation>
    <scope>NUCLEOTIDE SEQUENCE [LARGE SCALE GENOMIC DNA]</scope>
    <source>
        <strain evidence="6 7">DSM 45362</strain>
    </source>
</reference>
<dbReference type="PANTHER" id="PTHR45527:SF1">
    <property type="entry name" value="FATTY ACID SYNTHASE"/>
    <property type="match status" value="1"/>
</dbReference>
<dbReference type="SUPFAM" id="SSF47336">
    <property type="entry name" value="ACP-like"/>
    <property type="match status" value="1"/>
</dbReference>
<dbReference type="GO" id="GO:0031177">
    <property type="term" value="F:phosphopantetheine binding"/>
    <property type="evidence" value="ECO:0007669"/>
    <property type="project" value="InterPro"/>
</dbReference>
<dbReference type="CDD" id="cd05930">
    <property type="entry name" value="A_NRPS"/>
    <property type="match status" value="1"/>
</dbReference>
<dbReference type="Proteomes" id="UP000587527">
    <property type="component" value="Unassembled WGS sequence"/>
</dbReference>
<evidence type="ECO:0000256" key="3">
    <source>
        <dbReference type="ARBA" id="ARBA00022553"/>
    </source>
</evidence>
<keyword evidence="2" id="KW-0596">Phosphopantetheine</keyword>
<dbReference type="Gene3D" id="3.30.559.10">
    <property type="entry name" value="Chloramphenicol acetyltransferase-like domain"/>
    <property type="match status" value="2"/>
</dbReference>
<dbReference type="GO" id="GO:0003824">
    <property type="term" value="F:catalytic activity"/>
    <property type="evidence" value="ECO:0007669"/>
    <property type="project" value="InterPro"/>
</dbReference>
<dbReference type="InterPro" id="IPR045851">
    <property type="entry name" value="AMP-bd_C_sf"/>
</dbReference>
<dbReference type="GO" id="GO:0008610">
    <property type="term" value="P:lipid biosynthetic process"/>
    <property type="evidence" value="ECO:0007669"/>
    <property type="project" value="UniProtKB-ARBA"/>
</dbReference>
<dbReference type="FunFam" id="3.40.50.980:FF:000001">
    <property type="entry name" value="Non-ribosomal peptide synthetase"/>
    <property type="match status" value="2"/>
</dbReference>
<dbReference type="InterPro" id="IPR006162">
    <property type="entry name" value="Ppantetheine_attach_site"/>
</dbReference>